<evidence type="ECO:0000313" key="1">
    <source>
        <dbReference type="EMBL" id="JAG32512.1"/>
    </source>
</evidence>
<dbReference type="AlphaFoldDB" id="A0A0A9YHG0"/>
<accession>A0A0A9YHG0</accession>
<reference evidence="1" key="2">
    <citation type="submission" date="2014-07" db="EMBL/GenBank/DDBJ databases">
        <authorList>
            <person name="Hull J."/>
        </authorList>
    </citation>
    <scope>NUCLEOTIDE SEQUENCE</scope>
</reference>
<proteinExistence type="predicted"/>
<protein>
    <submittedName>
        <fullName evidence="1">Sulfite reductase [NADPH] flavoprotein alpha-component</fullName>
    </submittedName>
</protein>
<reference evidence="1" key="1">
    <citation type="journal article" date="2014" name="PLoS ONE">
        <title>Transcriptome-Based Identification of ABC Transporters in the Western Tarnished Plant Bug Lygus hesperus.</title>
        <authorList>
            <person name="Hull J.J."/>
            <person name="Chaney K."/>
            <person name="Geib S.M."/>
            <person name="Fabrick J.A."/>
            <person name="Brent C.S."/>
            <person name="Walsh D."/>
            <person name="Lavine L.C."/>
        </authorList>
    </citation>
    <scope>NUCLEOTIDE SEQUENCE</scope>
</reference>
<gene>
    <name evidence="1" type="primary">cysJ_1</name>
    <name evidence="1" type="ORF">CM83_105970</name>
</gene>
<organism evidence="1">
    <name type="scientific">Lygus hesperus</name>
    <name type="common">Western plant bug</name>
    <dbReference type="NCBI Taxonomy" id="30085"/>
    <lineage>
        <taxon>Eukaryota</taxon>
        <taxon>Metazoa</taxon>
        <taxon>Ecdysozoa</taxon>
        <taxon>Arthropoda</taxon>
        <taxon>Hexapoda</taxon>
        <taxon>Insecta</taxon>
        <taxon>Pterygota</taxon>
        <taxon>Neoptera</taxon>
        <taxon>Paraneoptera</taxon>
        <taxon>Hemiptera</taxon>
        <taxon>Heteroptera</taxon>
        <taxon>Panheteroptera</taxon>
        <taxon>Cimicomorpha</taxon>
        <taxon>Miridae</taxon>
        <taxon>Mirini</taxon>
        <taxon>Lygus</taxon>
    </lineage>
</organism>
<dbReference type="EMBL" id="GBHO01011092">
    <property type="protein sequence ID" value="JAG32512.1"/>
    <property type="molecule type" value="Transcribed_RNA"/>
</dbReference>
<name>A0A0A9YHG0_LYGHE</name>
<feature type="non-terminal residue" evidence="1">
    <location>
        <position position="110"/>
    </location>
</feature>
<feature type="non-terminal residue" evidence="1">
    <location>
        <position position="1"/>
    </location>
</feature>
<sequence>NTLSTRYTTLKSADESIESSLVSSGVDESTLENELVKSGEYDLIFSLLREEISVKLDHMRTPEVETVRREPTQAPFQQLLKLKRPDIKKFGGEIKHWIAFWASFSSIHED</sequence>